<gene>
    <name evidence="2" type="ORF">FHS02_002988</name>
</gene>
<dbReference type="EMBL" id="JACHXS010000005">
    <property type="protein sequence ID" value="MBB3222169.1"/>
    <property type="molecule type" value="Genomic_DNA"/>
</dbReference>
<name>A0A7W5EBI3_9BURK</name>
<reference evidence="2 3" key="1">
    <citation type="submission" date="2020-08" db="EMBL/GenBank/DDBJ databases">
        <title>Genomic Encyclopedia of Type Strains, Phase III (KMG-III): the genomes of soil and plant-associated and newly described type strains.</title>
        <authorList>
            <person name="Whitman W."/>
        </authorList>
    </citation>
    <scope>NUCLEOTIDE SEQUENCE [LARGE SCALE GENOMIC DNA]</scope>
    <source>
        <strain evidence="2 3">CECT 7753</strain>
    </source>
</reference>
<evidence type="ECO:0008006" key="4">
    <source>
        <dbReference type="Google" id="ProtNLM"/>
    </source>
</evidence>
<keyword evidence="1" id="KW-1133">Transmembrane helix</keyword>
<proteinExistence type="predicted"/>
<sequence length="155" mass="17292">MQFELKDVLGAVGPTASLVFASWIFMTFLQARYSAAYERYRDMIEEFRTGKDTRRRELIGNQIKLYRKRVEQMRWATSLGLWAAILLLLALISGALDAVFKGSPVLKYVGLVGTVAGLSMVIGSATLVILENTSIKRAMDEELKDVPELEGTARS</sequence>
<dbReference type="InterPro" id="IPR021279">
    <property type="entry name" value="DUF2721"/>
</dbReference>
<feature type="transmembrane region" description="Helical" evidence="1">
    <location>
        <begin position="12"/>
        <end position="31"/>
    </location>
</feature>
<dbReference type="Proteomes" id="UP000584325">
    <property type="component" value="Unassembled WGS sequence"/>
</dbReference>
<feature type="transmembrane region" description="Helical" evidence="1">
    <location>
        <begin position="108"/>
        <end position="130"/>
    </location>
</feature>
<evidence type="ECO:0000313" key="2">
    <source>
        <dbReference type="EMBL" id="MBB3222169.1"/>
    </source>
</evidence>
<keyword evidence="1" id="KW-0812">Transmembrane</keyword>
<keyword evidence="1" id="KW-0472">Membrane</keyword>
<protein>
    <recommendedName>
        <fullName evidence="4">DUF2721 domain-containing protein</fullName>
    </recommendedName>
</protein>
<comment type="caution">
    <text evidence="2">The sequence shown here is derived from an EMBL/GenBank/DDBJ whole genome shotgun (WGS) entry which is preliminary data.</text>
</comment>
<dbReference type="RefSeq" id="WP_175424868.1">
    <property type="nucleotide sequence ID" value="NZ_CP040017.1"/>
</dbReference>
<dbReference type="Pfam" id="PF11026">
    <property type="entry name" value="DUF2721"/>
    <property type="match status" value="1"/>
</dbReference>
<accession>A0A7W5EBI3</accession>
<evidence type="ECO:0000256" key="1">
    <source>
        <dbReference type="SAM" id="Phobius"/>
    </source>
</evidence>
<organism evidence="2 3">
    <name type="scientific">Pseudoduganella umbonata</name>
    <dbReference type="NCBI Taxonomy" id="864828"/>
    <lineage>
        <taxon>Bacteria</taxon>
        <taxon>Pseudomonadati</taxon>
        <taxon>Pseudomonadota</taxon>
        <taxon>Betaproteobacteria</taxon>
        <taxon>Burkholderiales</taxon>
        <taxon>Oxalobacteraceae</taxon>
        <taxon>Telluria group</taxon>
        <taxon>Pseudoduganella</taxon>
    </lineage>
</organism>
<dbReference type="AlphaFoldDB" id="A0A7W5EBI3"/>
<feature type="transmembrane region" description="Helical" evidence="1">
    <location>
        <begin position="75"/>
        <end position="96"/>
    </location>
</feature>
<evidence type="ECO:0000313" key="3">
    <source>
        <dbReference type="Proteomes" id="UP000584325"/>
    </source>
</evidence>